<dbReference type="PANTHER" id="PTHR45080:SF34">
    <property type="entry name" value="MYOSIN LIGHT CHAIN KINASE, SMOOTH MUSCLE-LIKE"/>
    <property type="match status" value="1"/>
</dbReference>
<dbReference type="FunFam" id="2.60.40.10:FF:000130">
    <property type="entry name" value="Hemicentin 1"/>
    <property type="match status" value="2"/>
</dbReference>
<dbReference type="GeneTree" id="ENSGT00940000154614"/>
<dbReference type="AlphaFoldDB" id="A0A3P8SM88"/>
<dbReference type="GO" id="GO:0005886">
    <property type="term" value="C:plasma membrane"/>
    <property type="evidence" value="ECO:0007669"/>
    <property type="project" value="TreeGrafter"/>
</dbReference>
<dbReference type="GO" id="GO:0043025">
    <property type="term" value="C:neuronal cell body"/>
    <property type="evidence" value="ECO:0007669"/>
    <property type="project" value="TreeGrafter"/>
</dbReference>
<dbReference type="InterPro" id="IPR003598">
    <property type="entry name" value="Ig_sub2"/>
</dbReference>
<evidence type="ECO:0000259" key="1">
    <source>
        <dbReference type="PROSITE" id="PS50835"/>
    </source>
</evidence>
<dbReference type="Pfam" id="PF07679">
    <property type="entry name" value="I-set"/>
    <property type="match status" value="2"/>
</dbReference>
<keyword evidence="3" id="KW-1185">Reference proteome</keyword>
<evidence type="ECO:0000313" key="3">
    <source>
        <dbReference type="Proteomes" id="UP000265080"/>
    </source>
</evidence>
<dbReference type="InterPro" id="IPR007110">
    <property type="entry name" value="Ig-like_dom"/>
</dbReference>
<dbReference type="GO" id="GO:0030424">
    <property type="term" value="C:axon"/>
    <property type="evidence" value="ECO:0007669"/>
    <property type="project" value="TreeGrafter"/>
</dbReference>
<dbReference type="InterPro" id="IPR013783">
    <property type="entry name" value="Ig-like_fold"/>
</dbReference>
<dbReference type="SMART" id="SM00408">
    <property type="entry name" value="IGc2"/>
    <property type="match status" value="2"/>
</dbReference>
<dbReference type="InterPro" id="IPR003599">
    <property type="entry name" value="Ig_sub"/>
</dbReference>
<dbReference type="PANTHER" id="PTHR45080">
    <property type="entry name" value="CONTACTIN 5"/>
    <property type="match status" value="1"/>
</dbReference>
<dbReference type="Proteomes" id="UP000265080">
    <property type="component" value="Chromosome 2"/>
</dbReference>
<reference evidence="2 3" key="1">
    <citation type="submission" date="2018-03" db="EMBL/GenBank/DDBJ databases">
        <title>Finding Nemo's genes: A chromosome-scale reference assembly of the genome of the orange clownfish Amphiprion percula.</title>
        <authorList>
            <person name="Lehmann R."/>
        </authorList>
    </citation>
    <scope>NUCLEOTIDE SEQUENCE</scope>
</reference>
<dbReference type="Gene3D" id="2.60.40.10">
    <property type="entry name" value="Immunoglobulins"/>
    <property type="match status" value="2"/>
</dbReference>
<reference evidence="2" key="2">
    <citation type="submission" date="2025-08" db="UniProtKB">
        <authorList>
            <consortium name="Ensembl"/>
        </authorList>
    </citation>
    <scope>IDENTIFICATION</scope>
</reference>
<dbReference type="InterPro" id="IPR050958">
    <property type="entry name" value="Cell_Adh-Cytoskel_Orgn"/>
</dbReference>
<name>A0A3P8SM88_AMPPE</name>
<dbReference type="Ensembl" id="ENSAPET00000013557.1">
    <property type="protein sequence ID" value="ENSAPEP00000013204.1"/>
    <property type="gene ID" value="ENSAPEG00000009363.1"/>
</dbReference>
<accession>A0A3P8SM88</accession>
<evidence type="ECO:0000313" key="2">
    <source>
        <dbReference type="Ensembl" id="ENSAPEP00000013204.1"/>
    </source>
</evidence>
<dbReference type="GO" id="GO:0008046">
    <property type="term" value="F:axon guidance receptor activity"/>
    <property type="evidence" value="ECO:0007669"/>
    <property type="project" value="TreeGrafter"/>
</dbReference>
<protein>
    <recommendedName>
        <fullName evidence="1">Ig-like domain-containing protein</fullName>
    </recommendedName>
</protein>
<dbReference type="GO" id="GO:0050808">
    <property type="term" value="P:synapse organization"/>
    <property type="evidence" value="ECO:0007669"/>
    <property type="project" value="TreeGrafter"/>
</dbReference>
<proteinExistence type="predicted"/>
<feature type="domain" description="Ig-like" evidence="1">
    <location>
        <begin position="123"/>
        <end position="236"/>
    </location>
</feature>
<feature type="domain" description="Ig-like" evidence="1">
    <location>
        <begin position="63"/>
        <end position="102"/>
    </location>
</feature>
<dbReference type="SMART" id="SM00409">
    <property type="entry name" value="IG"/>
    <property type="match status" value="2"/>
</dbReference>
<dbReference type="SUPFAM" id="SSF48726">
    <property type="entry name" value="Immunoglobulin"/>
    <property type="match status" value="2"/>
</dbReference>
<dbReference type="PROSITE" id="PS50835">
    <property type="entry name" value="IG_LIKE"/>
    <property type="match status" value="2"/>
</dbReference>
<dbReference type="GO" id="GO:0007156">
    <property type="term" value="P:homophilic cell adhesion via plasma membrane adhesion molecules"/>
    <property type="evidence" value="ECO:0007669"/>
    <property type="project" value="TreeGrafter"/>
</dbReference>
<dbReference type="InterPro" id="IPR036179">
    <property type="entry name" value="Ig-like_dom_sf"/>
</dbReference>
<organism evidence="2 3">
    <name type="scientific">Amphiprion percula</name>
    <name type="common">Orange clownfish</name>
    <name type="synonym">Lutjanus percula</name>
    <dbReference type="NCBI Taxonomy" id="161767"/>
    <lineage>
        <taxon>Eukaryota</taxon>
        <taxon>Metazoa</taxon>
        <taxon>Chordata</taxon>
        <taxon>Craniata</taxon>
        <taxon>Vertebrata</taxon>
        <taxon>Euteleostomi</taxon>
        <taxon>Actinopterygii</taxon>
        <taxon>Neopterygii</taxon>
        <taxon>Teleostei</taxon>
        <taxon>Neoteleostei</taxon>
        <taxon>Acanthomorphata</taxon>
        <taxon>Ovalentaria</taxon>
        <taxon>Pomacentridae</taxon>
        <taxon>Amphiprion</taxon>
    </lineage>
</organism>
<dbReference type="InterPro" id="IPR013098">
    <property type="entry name" value="Ig_I-set"/>
</dbReference>
<reference evidence="2" key="3">
    <citation type="submission" date="2025-09" db="UniProtKB">
        <authorList>
            <consortium name="Ensembl"/>
        </authorList>
    </citation>
    <scope>IDENTIFICATION</scope>
</reference>
<sequence>RPCVVHPSNAAVVSRAIKLLSAKPTIHYSYTVENSVYTVNMAKYSAELQISTPAMYYSCSVPPSIKGGNLTTEVTVLVDTMVTLECEARGVPLPTITWYQKGEAILSNRQAQYVERGHYLKIPRAQASDAGQYKCKVTSVAGSAEKSYELDVYCDTDDITVTKGGDVTLQCAAEGVPRPAVTWLKDGRPITGQHGAKVLNEGQLLQIKDAKVSDTGRYTCIAVNVAGQADSKHDVTAPPHWCVKSSLILLL</sequence>